<keyword evidence="4" id="KW-0796">Tight junction</keyword>
<keyword evidence="7" id="KW-0965">Cell junction</keyword>
<dbReference type="GO" id="GO:0005198">
    <property type="term" value="F:structural molecule activity"/>
    <property type="evidence" value="ECO:0007669"/>
    <property type="project" value="InterPro"/>
</dbReference>
<organism evidence="13 14">
    <name type="scientific">Triplophysa rosa</name>
    <name type="common">Cave loach</name>
    <dbReference type="NCBI Taxonomy" id="992332"/>
    <lineage>
        <taxon>Eukaryota</taxon>
        <taxon>Metazoa</taxon>
        <taxon>Chordata</taxon>
        <taxon>Craniata</taxon>
        <taxon>Vertebrata</taxon>
        <taxon>Euteleostomi</taxon>
        <taxon>Actinopterygii</taxon>
        <taxon>Neopterygii</taxon>
        <taxon>Teleostei</taxon>
        <taxon>Ostariophysi</taxon>
        <taxon>Cypriniformes</taxon>
        <taxon>Nemacheilidae</taxon>
        <taxon>Triplophysa</taxon>
    </lineage>
</organism>
<dbReference type="GO" id="GO:0005923">
    <property type="term" value="C:bicellular tight junction"/>
    <property type="evidence" value="ECO:0007669"/>
    <property type="project" value="UniProtKB-SubCell"/>
</dbReference>
<keyword evidence="12" id="KW-0732">Signal</keyword>
<dbReference type="InterPro" id="IPR006187">
    <property type="entry name" value="Claudin"/>
</dbReference>
<evidence type="ECO:0000313" key="14">
    <source>
        <dbReference type="Proteomes" id="UP001059041"/>
    </source>
</evidence>
<evidence type="ECO:0000256" key="11">
    <source>
        <dbReference type="SAM" id="Phobius"/>
    </source>
</evidence>
<proteinExistence type="inferred from homology"/>
<dbReference type="InterPro" id="IPR004031">
    <property type="entry name" value="PMP22/EMP/MP20/Claudin"/>
</dbReference>
<keyword evidence="5" id="KW-1003">Cell membrane</keyword>
<sequence>MSNGALEIVAMCVSLIGLIGAAASTGMPMWRVTAFIGENIIVMETRYEGLWMNCFRQADIRMQCKVYDSLLALPPDLQAARGLMCCSVALTGLGLVISIAGMKCTACIQGNDRAKRMVLLVAGCMILMGSLCCIVPVSWTGHVIIQDFYNPLLIDAQRRELGEALYIGWVSSAFLFVGGCIFTCCTVSSDKGPDQRYSYNRHAAPYVAYQPQPVTFHPQPRSVYSHPSGPPSFIQQPSYETSRQQSFIQPSRQQSFIQTSRQQSFMQPSRHPSARSAVAYL</sequence>
<dbReference type="AlphaFoldDB" id="A0A9W7WIM8"/>
<dbReference type="PRINTS" id="PR01077">
    <property type="entry name" value="CLAUDIN"/>
</dbReference>
<reference evidence="13" key="1">
    <citation type="submission" date="2021-02" db="EMBL/GenBank/DDBJ databases">
        <title>Comparative genomics reveals that relaxation of natural selection precedes convergent phenotypic evolution of cavefish.</title>
        <authorList>
            <person name="Peng Z."/>
        </authorList>
    </citation>
    <scope>NUCLEOTIDE SEQUENCE</scope>
    <source>
        <tissue evidence="13">Muscle</tissue>
    </source>
</reference>
<dbReference type="OrthoDB" id="8819159at2759"/>
<gene>
    <name evidence="13" type="ORF">IRJ41_013125</name>
</gene>
<evidence type="ECO:0000256" key="2">
    <source>
        <dbReference type="ARBA" id="ARBA00004651"/>
    </source>
</evidence>
<evidence type="ECO:0000256" key="6">
    <source>
        <dbReference type="ARBA" id="ARBA00022692"/>
    </source>
</evidence>
<name>A0A9W7WIM8_TRIRA</name>
<dbReference type="GO" id="GO:0005886">
    <property type="term" value="C:plasma membrane"/>
    <property type="evidence" value="ECO:0007669"/>
    <property type="project" value="UniProtKB-SubCell"/>
</dbReference>
<evidence type="ECO:0000256" key="1">
    <source>
        <dbReference type="ARBA" id="ARBA00004435"/>
    </source>
</evidence>
<keyword evidence="14" id="KW-1185">Reference proteome</keyword>
<feature type="compositionally biased region" description="Polar residues" evidence="10">
    <location>
        <begin position="258"/>
        <end position="267"/>
    </location>
</feature>
<evidence type="ECO:0000256" key="12">
    <source>
        <dbReference type="SAM" id="SignalP"/>
    </source>
</evidence>
<keyword evidence="8 11" id="KW-1133">Transmembrane helix</keyword>
<feature type="transmembrane region" description="Helical" evidence="11">
    <location>
        <begin position="79"/>
        <end position="97"/>
    </location>
</feature>
<accession>A0A9W7WIM8</accession>
<evidence type="ECO:0000256" key="10">
    <source>
        <dbReference type="SAM" id="MobiDB-lite"/>
    </source>
</evidence>
<dbReference type="Pfam" id="PF00822">
    <property type="entry name" value="PMP22_Claudin"/>
    <property type="match status" value="1"/>
</dbReference>
<keyword evidence="9 11" id="KW-0472">Membrane</keyword>
<feature type="transmembrane region" description="Helical" evidence="11">
    <location>
        <begin position="118"/>
        <end position="145"/>
    </location>
</feature>
<keyword evidence="6 11" id="KW-0812">Transmembrane</keyword>
<feature type="region of interest" description="Disordered" evidence="10">
    <location>
        <begin position="258"/>
        <end position="281"/>
    </location>
</feature>
<evidence type="ECO:0000256" key="4">
    <source>
        <dbReference type="ARBA" id="ARBA00022427"/>
    </source>
</evidence>
<dbReference type="FunFam" id="1.20.140.150:FF:000001">
    <property type="entry name" value="Claudin"/>
    <property type="match status" value="1"/>
</dbReference>
<feature type="chain" id="PRO_5040801548" evidence="12">
    <location>
        <begin position="24"/>
        <end position="281"/>
    </location>
</feature>
<dbReference type="Gene3D" id="1.20.140.150">
    <property type="match status" value="1"/>
</dbReference>
<dbReference type="PROSITE" id="PS01346">
    <property type="entry name" value="CLAUDIN"/>
    <property type="match status" value="1"/>
</dbReference>
<evidence type="ECO:0000313" key="13">
    <source>
        <dbReference type="EMBL" id="KAI7800824.1"/>
    </source>
</evidence>
<comment type="caution">
    <text evidence="13">The sequence shown here is derived from an EMBL/GenBank/DDBJ whole genome shotgun (WGS) entry which is preliminary data.</text>
</comment>
<dbReference type="Proteomes" id="UP001059041">
    <property type="component" value="Linkage Group LG14"/>
</dbReference>
<dbReference type="EMBL" id="JAFHDT010000014">
    <property type="protein sequence ID" value="KAI7800824.1"/>
    <property type="molecule type" value="Genomic_DNA"/>
</dbReference>
<evidence type="ECO:0000256" key="5">
    <source>
        <dbReference type="ARBA" id="ARBA00022475"/>
    </source>
</evidence>
<protein>
    <submittedName>
        <fullName evidence="13">Claudin 8</fullName>
    </submittedName>
</protein>
<feature type="transmembrane region" description="Helical" evidence="11">
    <location>
        <begin position="165"/>
        <end position="187"/>
    </location>
</feature>
<dbReference type="InterPro" id="IPR017974">
    <property type="entry name" value="Claudin_CS"/>
</dbReference>
<comment type="similarity">
    <text evidence="3">Belongs to the claudin family.</text>
</comment>
<evidence type="ECO:0000256" key="8">
    <source>
        <dbReference type="ARBA" id="ARBA00022989"/>
    </source>
</evidence>
<evidence type="ECO:0000256" key="7">
    <source>
        <dbReference type="ARBA" id="ARBA00022949"/>
    </source>
</evidence>
<comment type="subcellular location">
    <subcellularLocation>
        <location evidence="1">Cell junction</location>
        <location evidence="1">Tight junction</location>
    </subcellularLocation>
    <subcellularLocation>
        <location evidence="2">Cell membrane</location>
        <topology evidence="2">Multi-pass membrane protein</topology>
    </subcellularLocation>
</comment>
<evidence type="ECO:0000256" key="3">
    <source>
        <dbReference type="ARBA" id="ARBA00008295"/>
    </source>
</evidence>
<evidence type="ECO:0000256" key="9">
    <source>
        <dbReference type="ARBA" id="ARBA00023136"/>
    </source>
</evidence>
<feature type="signal peptide" evidence="12">
    <location>
        <begin position="1"/>
        <end position="23"/>
    </location>
</feature>
<dbReference type="PANTHER" id="PTHR12002">
    <property type="entry name" value="CLAUDIN"/>
    <property type="match status" value="1"/>
</dbReference>